<dbReference type="PANTHER" id="PTHR23305:SF11">
    <property type="entry name" value="OBG-LIKE ATPASE 1"/>
    <property type="match status" value="1"/>
</dbReference>
<accession>E1F143</accession>
<dbReference type="Proteomes" id="UP000008974">
    <property type="component" value="Unassembled WGS sequence"/>
</dbReference>
<dbReference type="GO" id="GO:0005524">
    <property type="term" value="F:ATP binding"/>
    <property type="evidence" value="ECO:0007669"/>
    <property type="project" value="UniProtKB-KW"/>
</dbReference>
<dbReference type="Gene3D" id="3.10.20.30">
    <property type="match status" value="1"/>
</dbReference>
<gene>
    <name evidence="4" type="ORF">GLP15_1987</name>
</gene>
<dbReference type="InterPro" id="IPR013029">
    <property type="entry name" value="YchF_C"/>
</dbReference>
<dbReference type="EMBL" id="ACVC01000118">
    <property type="protein sequence ID" value="EFO63828.1"/>
    <property type="molecule type" value="Genomic_DNA"/>
</dbReference>
<dbReference type="VEuPathDB" id="GiardiaDB:GLP15_1987"/>
<organism evidence="4 5">
    <name type="scientific">Giardia intestinalis (strain P15)</name>
    <name type="common">Giardia lamblia</name>
    <dbReference type="NCBI Taxonomy" id="658858"/>
    <lineage>
        <taxon>Eukaryota</taxon>
        <taxon>Metamonada</taxon>
        <taxon>Diplomonadida</taxon>
        <taxon>Hexamitidae</taxon>
        <taxon>Giardiinae</taxon>
        <taxon>Giardia</taxon>
    </lineage>
</organism>
<evidence type="ECO:0000259" key="3">
    <source>
        <dbReference type="Pfam" id="PF06071"/>
    </source>
</evidence>
<dbReference type="InterPro" id="IPR012675">
    <property type="entry name" value="Beta-grasp_dom_sf"/>
</dbReference>
<proteinExistence type="predicted"/>
<sequence>MGIIQAAGDNPTSVKRKVNLKIEGLLKEKKDPFAQSWSPREVEVLNELQLLSCKPVVYLLNMSEADYRKKKNKFVTKIQERTTARNETAHIAPYSAKLEATLLELGSADARDAYLGELPSKCKLPEGSVVESALDKTIKTGYKALNLCHFSTCGADEARCWTVRKYTKAPDAGAVIHSDFRDYFICAEVYTYKDLKKLGSEAEVEAAGKVRTEGRNYVVEDGDVIFFKNNSRGGKKK</sequence>
<keyword evidence="2" id="KW-0067">ATP-binding</keyword>
<dbReference type="PANTHER" id="PTHR23305">
    <property type="entry name" value="OBG GTPASE FAMILY"/>
    <property type="match status" value="1"/>
</dbReference>
<protein>
    <submittedName>
        <fullName evidence="4">GTP-binding protein, putative</fullName>
    </submittedName>
</protein>
<dbReference type="OrthoDB" id="424823at2759"/>
<dbReference type="Pfam" id="PF06071">
    <property type="entry name" value="YchF-GTPase_C"/>
    <property type="match status" value="1"/>
</dbReference>
<dbReference type="CDD" id="cd04867">
    <property type="entry name" value="TGS_YchF_OLA1"/>
    <property type="match status" value="1"/>
</dbReference>
<dbReference type="GO" id="GO:0016887">
    <property type="term" value="F:ATP hydrolysis activity"/>
    <property type="evidence" value="ECO:0007669"/>
    <property type="project" value="TreeGrafter"/>
</dbReference>
<dbReference type="AlphaFoldDB" id="E1F143"/>
<dbReference type="InterPro" id="IPR027417">
    <property type="entry name" value="P-loop_NTPase"/>
</dbReference>
<dbReference type="InterPro" id="IPR012676">
    <property type="entry name" value="TGS-like"/>
</dbReference>
<dbReference type="GO" id="GO:0005737">
    <property type="term" value="C:cytoplasm"/>
    <property type="evidence" value="ECO:0007669"/>
    <property type="project" value="TreeGrafter"/>
</dbReference>
<evidence type="ECO:0000313" key="4">
    <source>
        <dbReference type="EMBL" id="EFO63828.1"/>
    </source>
</evidence>
<dbReference type="SUPFAM" id="SSF81271">
    <property type="entry name" value="TGS-like"/>
    <property type="match status" value="1"/>
</dbReference>
<reference evidence="4 5" key="1">
    <citation type="journal article" date="2010" name="BMC Genomics">
        <title>Genome analysis and comparative genomics of a Giardia intestinalis assemblage E isolate.</title>
        <authorList>
            <person name="Jerlstrom-Hultqvist J."/>
            <person name="Franzen O."/>
            <person name="Ankarklev J."/>
            <person name="Xu F."/>
            <person name="Nohynkova E."/>
            <person name="Andersson J.O."/>
            <person name="Svard S.G."/>
            <person name="Andersson B."/>
        </authorList>
    </citation>
    <scope>NUCLEOTIDE SEQUENCE [LARGE SCALE GENOMIC DNA]</scope>
    <source>
        <strain evidence="4 5">P15</strain>
    </source>
</reference>
<evidence type="ECO:0000313" key="5">
    <source>
        <dbReference type="Proteomes" id="UP000008974"/>
    </source>
</evidence>
<dbReference type="SUPFAM" id="SSF52540">
    <property type="entry name" value="P-loop containing nucleoside triphosphate hydrolases"/>
    <property type="match status" value="1"/>
</dbReference>
<feature type="domain" description="YchF C-terminal" evidence="3">
    <location>
        <begin position="147"/>
        <end position="230"/>
    </location>
</feature>
<dbReference type="FunFam" id="3.10.20.30:FF:000001">
    <property type="entry name" value="Ribosome-binding ATPase YchF"/>
    <property type="match status" value="1"/>
</dbReference>
<comment type="caution">
    <text evidence="4">The sequence shown here is derived from an EMBL/GenBank/DDBJ whole genome shotgun (WGS) entry which is preliminary data.</text>
</comment>
<evidence type="ECO:0000256" key="2">
    <source>
        <dbReference type="ARBA" id="ARBA00022840"/>
    </source>
</evidence>
<evidence type="ECO:0000256" key="1">
    <source>
        <dbReference type="ARBA" id="ARBA00022741"/>
    </source>
</evidence>
<keyword evidence="1" id="KW-0547">Nucleotide-binding</keyword>
<name>E1F143_GIAIA</name>
<dbReference type="STRING" id="658858.E1F143"/>